<dbReference type="OrthoDB" id="358217at2"/>
<feature type="transmembrane region" description="Helical" evidence="7">
    <location>
        <begin position="36"/>
        <end position="55"/>
    </location>
</feature>
<comment type="subcellular location">
    <subcellularLocation>
        <location evidence="1 7">Cell membrane</location>
        <topology evidence="1 7">Multi-pass membrane protein</topology>
    </subcellularLocation>
</comment>
<protein>
    <submittedName>
        <fullName evidence="9">ABC-type phosphate/phosphonate transport system, permease component</fullName>
    </submittedName>
</protein>
<dbReference type="Gene3D" id="1.10.3720.10">
    <property type="entry name" value="MetI-like"/>
    <property type="match status" value="1"/>
</dbReference>
<evidence type="ECO:0000256" key="3">
    <source>
        <dbReference type="ARBA" id="ARBA00022475"/>
    </source>
</evidence>
<feature type="transmembrane region" description="Helical" evidence="7">
    <location>
        <begin position="75"/>
        <end position="95"/>
    </location>
</feature>
<keyword evidence="6 7" id="KW-0472">Membrane</keyword>
<dbReference type="PANTHER" id="PTHR30043">
    <property type="entry name" value="PHOSPHONATES TRANSPORT SYSTEM PERMEASE PROTEIN"/>
    <property type="match status" value="1"/>
</dbReference>
<dbReference type="AlphaFoldDB" id="R4KCQ0"/>
<keyword evidence="3" id="KW-1003">Cell membrane</keyword>
<keyword evidence="10" id="KW-1185">Reference proteome</keyword>
<evidence type="ECO:0000256" key="5">
    <source>
        <dbReference type="ARBA" id="ARBA00022989"/>
    </source>
</evidence>
<evidence type="ECO:0000256" key="2">
    <source>
        <dbReference type="ARBA" id="ARBA00022448"/>
    </source>
</evidence>
<dbReference type="HOGENOM" id="CLU_064254_1_2_9"/>
<reference evidence="9 10" key="1">
    <citation type="submission" date="2012-01" db="EMBL/GenBank/DDBJ databases">
        <title>Complete sequence of chromosome of Clostridium pasteurianum BC1.</title>
        <authorList>
            <consortium name="US DOE Joint Genome Institute"/>
            <person name="Lucas S."/>
            <person name="Han J."/>
            <person name="Lapidus A."/>
            <person name="Cheng J.-F."/>
            <person name="Goodwin L."/>
            <person name="Pitluck S."/>
            <person name="Peters L."/>
            <person name="Mikhailova N."/>
            <person name="Teshima H."/>
            <person name="Detter J.C."/>
            <person name="Han C."/>
            <person name="Tapia R."/>
            <person name="Land M."/>
            <person name="Hauser L."/>
            <person name="Kyrpides N."/>
            <person name="Ivanova N."/>
            <person name="Pagani I."/>
            <person name="Dunn J."/>
            <person name="Taghavi S."/>
            <person name="Francis A."/>
            <person name="van der Lelie D."/>
            <person name="Woyke T."/>
        </authorList>
    </citation>
    <scope>NUCLEOTIDE SEQUENCE [LARGE SCALE GENOMIC DNA]</scope>
    <source>
        <strain evidence="9 10">BC1</strain>
    </source>
</reference>
<accession>R4KCQ0</accession>
<feature type="transmembrane region" description="Helical" evidence="7">
    <location>
        <begin position="12"/>
        <end position="30"/>
    </location>
</feature>
<evidence type="ECO:0000313" key="9">
    <source>
        <dbReference type="EMBL" id="AGK98319.1"/>
    </source>
</evidence>
<evidence type="ECO:0000259" key="8">
    <source>
        <dbReference type="PROSITE" id="PS50928"/>
    </source>
</evidence>
<dbReference type="Proteomes" id="UP000013523">
    <property type="component" value="Chromosome"/>
</dbReference>
<dbReference type="PROSITE" id="PS50928">
    <property type="entry name" value="ABC_TM1"/>
    <property type="match status" value="1"/>
</dbReference>
<dbReference type="InterPro" id="IPR035906">
    <property type="entry name" value="MetI-like_sf"/>
</dbReference>
<evidence type="ECO:0000256" key="4">
    <source>
        <dbReference type="ARBA" id="ARBA00022692"/>
    </source>
</evidence>
<keyword evidence="2 7" id="KW-0813">Transport</keyword>
<dbReference type="PANTHER" id="PTHR30043:SF1">
    <property type="entry name" value="ABC TRANSPORT SYSTEM PERMEASE PROTEIN P69"/>
    <property type="match status" value="1"/>
</dbReference>
<dbReference type="STRING" id="86416.Clopa_3532"/>
<evidence type="ECO:0000256" key="7">
    <source>
        <dbReference type="RuleBase" id="RU363032"/>
    </source>
</evidence>
<dbReference type="eggNOG" id="COG3639">
    <property type="taxonomic scope" value="Bacteria"/>
</dbReference>
<feature type="transmembrane region" description="Helical" evidence="7">
    <location>
        <begin position="210"/>
        <end position="229"/>
    </location>
</feature>
<keyword evidence="4 7" id="KW-0812">Transmembrane</keyword>
<evidence type="ECO:0000256" key="1">
    <source>
        <dbReference type="ARBA" id="ARBA00004651"/>
    </source>
</evidence>
<dbReference type="RefSeq" id="WP_015616603.1">
    <property type="nucleotide sequence ID" value="NC_021182.1"/>
</dbReference>
<dbReference type="KEGG" id="cpas:Clopa_3532"/>
<feature type="domain" description="ABC transmembrane type-1" evidence="8">
    <location>
        <begin position="70"/>
        <end position="253"/>
    </location>
</feature>
<sequence>MDIDIFRKRRGQFTAALIVIVIVTFIAMTITRYDPILGFTSIPNAIIWAASNFYLNEKSLSKLPTIIAKMKETVFLSIAATTTASILALLFSLLGSKTTKINNFIGTITRIIASAFRNIPDTVWAMVLLLSFGQNALTGYFALFFATFGILTRAFIETIDEVSSDSVDALESTGATYFQIVAQGIIPSSIPQIISWILFMIETNIRSSTLIGLLTGTGIGYTFSMYYKSMDYNSASLAVVFIILSVIIIELISNYVRRVIL</sequence>
<dbReference type="Pfam" id="PF00528">
    <property type="entry name" value="BPD_transp_1"/>
    <property type="match status" value="1"/>
</dbReference>
<dbReference type="GO" id="GO:0055085">
    <property type="term" value="P:transmembrane transport"/>
    <property type="evidence" value="ECO:0007669"/>
    <property type="project" value="InterPro"/>
</dbReference>
<comment type="similarity">
    <text evidence="7">Belongs to the binding-protein-dependent transport system permease family.</text>
</comment>
<keyword evidence="5 7" id="KW-1133">Transmembrane helix</keyword>
<evidence type="ECO:0000256" key="6">
    <source>
        <dbReference type="ARBA" id="ARBA00023136"/>
    </source>
</evidence>
<gene>
    <name evidence="9" type="ORF">Clopa_3532</name>
</gene>
<dbReference type="PATRIC" id="fig|86416.3.peg.3529"/>
<name>R4KCQ0_CLOPA</name>
<dbReference type="GO" id="GO:0005886">
    <property type="term" value="C:plasma membrane"/>
    <property type="evidence" value="ECO:0007669"/>
    <property type="project" value="UniProtKB-SubCell"/>
</dbReference>
<dbReference type="EMBL" id="CP003261">
    <property type="protein sequence ID" value="AGK98319.1"/>
    <property type="molecule type" value="Genomic_DNA"/>
</dbReference>
<dbReference type="SUPFAM" id="SSF161098">
    <property type="entry name" value="MetI-like"/>
    <property type="match status" value="1"/>
</dbReference>
<evidence type="ECO:0000313" key="10">
    <source>
        <dbReference type="Proteomes" id="UP000013523"/>
    </source>
</evidence>
<dbReference type="InterPro" id="IPR000515">
    <property type="entry name" value="MetI-like"/>
</dbReference>
<feature type="transmembrane region" description="Helical" evidence="7">
    <location>
        <begin position="235"/>
        <end position="256"/>
    </location>
</feature>
<organism evidence="9 10">
    <name type="scientific">Clostridium pasteurianum BC1</name>
    <dbReference type="NCBI Taxonomy" id="86416"/>
    <lineage>
        <taxon>Bacteria</taxon>
        <taxon>Bacillati</taxon>
        <taxon>Bacillota</taxon>
        <taxon>Clostridia</taxon>
        <taxon>Eubacteriales</taxon>
        <taxon>Clostridiaceae</taxon>
        <taxon>Clostridium</taxon>
    </lineage>
</organism>
<proteinExistence type="inferred from homology"/>